<evidence type="ECO:0000256" key="1">
    <source>
        <dbReference type="SAM" id="SignalP"/>
    </source>
</evidence>
<sequence>MIPLFLLFITCVTKSGTLLLLSSKNSSITKQGRNLGYTTDLHLNNNMNSLMPTMTSSLYDGNKPLMTSMVSNTVNSTENIPANTYQTLTSRWIENKTRSYIGVIPQSTWTVQIEATIQRTMTETWFTSPIIEINNTDSSESTNTYPAVHIKARSTSEIQHSEVITTKKTPIVEKSAQQIINCDLLRNLGFNHPACNPGQWT</sequence>
<keyword evidence="3" id="KW-1185">Reference proteome</keyword>
<evidence type="ECO:0000313" key="2">
    <source>
        <dbReference type="EMBL" id="CAC5397700.1"/>
    </source>
</evidence>
<dbReference type="AlphaFoldDB" id="A0A6J8CS42"/>
<name>A0A6J8CS42_MYTCO</name>
<protein>
    <submittedName>
        <fullName evidence="2">Uncharacterized protein</fullName>
    </submittedName>
</protein>
<dbReference type="Proteomes" id="UP000507470">
    <property type="component" value="Unassembled WGS sequence"/>
</dbReference>
<organism evidence="2 3">
    <name type="scientific">Mytilus coruscus</name>
    <name type="common">Sea mussel</name>
    <dbReference type="NCBI Taxonomy" id="42192"/>
    <lineage>
        <taxon>Eukaryota</taxon>
        <taxon>Metazoa</taxon>
        <taxon>Spiralia</taxon>
        <taxon>Lophotrochozoa</taxon>
        <taxon>Mollusca</taxon>
        <taxon>Bivalvia</taxon>
        <taxon>Autobranchia</taxon>
        <taxon>Pteriomorphia</taxon>
        <taxon>Mytilida</taxon>
        <taxon>Mytiloidea</taxon>
        <taxon>Mytilidae</taxon>
        <taxon>Mytilinae</taxon>
        <taxon>Mytilus</taxon>
    </lineage>
</organism>
<reference evidence="2 3" key="1">
    <citation type="submission" date="2020-06" db="EMBL/GenBank/DDBJ databases">
        <authorList>
            <person name="Li R."/>
            <person name="Bekaert M."/>
        </authorList>
    </citation>
    <scope>NUCLEOTIDE SEQUENCE [LARGE SCALE GENOMIC DNA]</scope>
    <source>
        <strain evidence="3">wild</strain>
    </source>
</reference>
<evidence type="ECO:0000313" key="3">
    <source>
        <dbReference type="Proteomes" id="UP000507470"/>
    </source>
</evidence>
<keyword evidence="1" id="KW-0732">Signal</keyword>
<feature type="chain" id="PRO_5027092500" evidence="1">
    <location>
        <begin position="18"/>
        <end position="201"/>
    </location>
</feature>
<feature type="signal peptide" evidence="1">
    <location>
        <begin position="1"/>
        <end position="17"/>
    </location>
</feature>
<proteinExistence type="predicted"/>
<dbReference type="EMBL" id="CACVKT020005753">
    <property type="protein sequence ID" value="CAC5397700.1"/>
    <property type="molecule type" value="Genomic_DNA"/>
</dbReference>
<dbReference type="OrthoDB" id="6149635at2759"/>
<accession>A0A6J8CS42</accession>
<gene>
    <name evidence="2" type="ORF">MCOR_32120</name>
</gene>